<sequence length="882" mass="98649">MDGAILKTVTFNLLLVLSICSVLYAQPEFISLDCGALDGYDDAGGISWTSDEQYINSGEKRSILTDQSEVGQPFKHLRCFPQGKRNCYNLPAVRGRKYLIRACFLYGNYDGRESQPQFELLVDANFWATVVINNSNKTICKGINAMARGPSINVCLARSTDDVPFISTLEFRLLMPAMYEVVGQYLSLISTVHMDYGKLSDNPIIRYPDDEFDRLWVKGKIYDTDYRSTTNSIPSTEEFQIPSAVLETALVSSNKSVGNIRWNWSVPEIGEYYFLMCFAEVEELDVNAIREFNISINGYSYQSPVTLHSYLDSIVVKYGPIKADSLENVQFSLDPTNRSSVGAIINALDIYQYRRLPNNGTKSEDVNAIADIVRHFNLEKERMGDPCLPQKYSWDWVDCNQDSSPRIIAVTLPNRHLNGTIPPSFSNLSALVKLDLARNNLSGSIPEALAILSNLKQLNLADNDLNGSVPIGLSEQKQRGKLILSVYGNEKLCQVGICKDGRKGKSSKTLFVWLIVAGIAILISFTAILIFIKIKSSRKIRKGKTETGHLNLDNFDGCRSFSFIEVRAMTSNFQTEIGKGGYGSVYLGCLQDKDVAVKISSDKSHKGAIQFSTEVEILYKLHHKNLIKFMGYCEEEQNLVLVYEYMSNGDLRHFLDGQTSSRNYLGWERRLNIALDAAQGLEYLHVGCKPSIIHRDVKSSNILLNDQMEAKIADFGLSRMGPLDGATHVSTLVKGTIGYLDPEYYSTNRLTEKSDVYSFGVVLMEIISGKHPHFVDDSTSNSEHIQITNWVRASLLKDDIENIADPNLLGNYDKDAMLKVANLAMVCTSPHSKNRPTMNEVVLELKEASQFETHEIASSHSHPSLQTSHNVDSDVSLYSVGR</sequence>
<gene>
    <name evidence="21" type="ORF">SUGI_1511900</name>
</gene>
<evidence type="ECO:0000313" key="22">
    <source>
        <dbReference type="Proteomes" id="UP001234787"/>
    </source>
</evidence>
<evidence type="ECO:0000256" key="9">
    <source>
        <dbReference type="ARBA" id="ARBA00022741"/>
    </source>
</evidence>
<feature type="chain" id="PRO_5042257649" description="non-specific serine/threonine protein kinase" evidence="19">
    <location>
        <begin position="26"/>
        <end position="882"/>
    </location>
</feature>
<dbReference type="SUPFAM" id="SSF56112">
    <property type="entry name" value="Protein kinase-like (PK-like)"/>
    <property type="match status" value="1"/>
</dbReference>
<dbReference type="Gene3D" id="1.10.510.10">
    <property type="entry name" value="Transferase(Phosphotransferase) domain 1"/>
    <property type="match status" value="1"/>
</dbReference>
<dbReference type="InterPro" id="IPR017441">
    <property type="entry name" value="Protein_kinase_ATP_BS"/>
</dbReference>
<comment type="caution">
    <text evidence="21">The sequence shown here is derived from an EMBL/GenBank/DDBJ whole genome shotgun (WGS) entry which is preliminary data.</text>
</comment>
<keyword evidence="9 17" id="KW-0547">Nucleotide-binding</keyword>
<evidence type="ECO:0000256" key="17">
    <source>
        <dbReference type="PROSITE-ProRule" id="PRU10141"/>
    </source>
</evidence>
<evidence type="ECO:0000256" key="6">
    <source>
        <dbReference type="ARBA" id="ARBA00022692"/>
    </source>
</evidence>
<dbReference type="GO" id="GO:0016020">
    <property type="term" value="C:membrane"/>
    <property type="evidence" value="ECO:0007669"/>
    <property type="project" value="UniProtKB-SubCell"/>
</dbReference>
<keyword evidence="14" id="KW-0675">Receptor</keyword>
<dbReference type="CDD" id="cd14066">
    <property type="entry name" value="STKc_IRAK"/>
    <property type="match status" value="1"/>
</dbReference>
<evidence type="ECO:0000256" key="10">
    <source>
        <dbReference type="ARBA" id="ARBA00022777"/>
    </source>
</evidence>
<accession>A0AAD3RS83</accession>
<dbReference type="InterPro" id="IPR032675">
    <property type="entry name" value="LRR_dom_sf"/>
</dbReference>
<dbReference type="EC" id="2.7.11.1" evidence="2"/>
<name>A0AAD3RS83_CRYJA</name>
<keyword evidence="7 19" id="KW-0732">Signal</keyword>
<feature type="signal peptide" evidence="19">
    <location>
        <begin position="1"/>
        <end position="25"/>
    </location>
</feature>
<evidence type="ECO:0000256" key="19">
    <source>
        <dbReference type="SAM" id="SignalP"/>
    </source>
</evidence>
<evidence type="ECO:0000256" key="14">
    <source>
        <dbReference type="ARBA" id="ARBA00023170"/>
    </source>
</evidence>
<dbReference type="PROSITE" id="PS00108">
    <property type="entry name" value="PROTEIN_KINASE_ST"/>
    <property type="match status" value="1"/>
</dbReference>
<reference evidence="21" key="1">
    <citation type="submission" date="2022-12" db="EMBL/GenBank/DDBJ databases">
        <title>Chromosome-Level Genome Assembly of Japanese Cedar (Cryptomeriajaponica D. Don).</title>
        <authorList>
            <person name="Fujino T."/>
            <person name="Yamaguchi K."/>
            <person name="Yokoyama T."/>
            <person name="Hamanaka T."/>
            <person name="Harazono Y."/>
            <person name="Kamada H."/>
            <person name="Kobayashi W."/>
            <person name="Ujino-Ihara T."/>
            <person name="Uchiyama K."/>
            <person name="Matsumoto A."/>
            <person name="Izuno A."/>
            <person name="Tsumura Y."/>
            <person name="Toyoda A."/>
            <person name="Shigenobu S."/>
            <person name="Moriguchi Y."/>
            <person name="Ueno S."/>
            <person name="Kasahara M."/>
        </authorList>
    </citation>
    <scope>NUCLEOTIDE SEQUENCE</scope>
</reference>
<dbReference type="Gene3D" id="3.80.10.10">
    <property type="entry name" value="Ribonuclease Inhibitor"/>
    <property type="match status" value="1"/>
</dbReference>
<organism evidence="21 22">
    <name type="scientific">Cryptomeria japonica</name>
    <name type="common">Japanese cedar</name>
    <name type="synonym">Cupressus japonica</name>
    <dbReference type="NCBI Taxonomy" id="3369"/>
    <lineage>
        <taxon>Eukaryota</taxon>
        <taxon>Viridiplantae</taxon>
        <taxon>Streptophyta</taxon>
        <taxon>Embryophyta</taxon>
        <taxon>Tracheophyta</taxon>
        <taxon>Spermatophyta</taxon>
        <taxon>Pinopsida</taxon>
        <taxon>Pinidae</taxon>
        <taxon>Conifers II</taxon>
        <taxon>Cupressales</taxon>
        <taxon>Cupressaceae</taxon>
        <taxon>Cryptomeria</taxon>
    </lineage>
</organism>
<comment type="catalytic activity">
    <reaction evidence="16">
        <text>L-seryl-[protein] + ATP = O-phospho-L-seryl-[protein] + ADP + H(+)</text>
        <dbReference type="Rhea" id="RHEA:17989"/>
        <dbReference type="Rhea" id="RHEA-COMP:9863"/>
        <dbReference type="Rhea" id="RHEA-COMP:11604"/>
        <dbReference type="ChEBI" id="CHEBI:15378"/>
        <dbReference type="ChEBI" id="CHEBI:29999"/>
        <dbReference type="ChEBI" id="CHEBI:30616"/>
        <dbReference type="ChEBI" id="CHEBI:83421"/>
        <dbReference type="ChEBI" id="CHEBI:456216"/>
        <dbReference type="EC" id="2.7.11.1"/>
    </reaction>
</comment>
<dbReference type="PANTHER" id="PTHR45631:SF162">
    <property type="entry name" value="PROTEIN KINASE DOMAIN-CONTAINING PROTEIN"/>
    <property type="match status" value="1"/>
</dbReference>
<keyword evidence="5" id="KW-0808">Transferase</keyword>
<evidence type="ECO:0000259" key="20">
    <source>
        <dbReference type="PROSITE" id="PS50011"/>
    </source>
</evidence>
<evidence type="ECO:0000256" key="12">
    <source>
        <dbReference type="ARBA" id="ARBA00022989"/>
    </source>
</evidence>
<dbReference type="AlphaFoldDB" id="A0AAD3RS83"/>
<dbReference type="InterPro" id="IPR001245">
    <property type="entry name" value="Ser-Thr/Tyr_kinase_cat_dom"/>
</dbReference>
<dbReference type="InterPro" id="IPR001611">
    <property type="entry name" value="Leu-rich_rpt"/>
</dbReference>
<keyword evidence="8" id="KW-0677">Repeat</keyword>
<keyword evidence="3" id="KW-0723">Serine/threonine-protein kinase</keyword>
<evidence type="ECO:0000256" key="11">
    <source>
        <dbReference type="ARBA" id="ARBA00022840"/>
    </source>
</evidence>
<dbReference type="Pfam" id="PF13855">
    <property type="entry name" value="LRR_8"/>
    <property type="match status" value="1"/>
</dbReference>
<evidence type="ECO:0000256" key="8">
    <source>
        <dbReference type="ARBA" id="ARBA00022737"/>
    </source>
</evidence>
<evidence type="ECO:0000256" key="16">
    <source>
        <dbReference type="ARBA" id="ARBA00048679"/>
    </source>
</evidence>
<dbReference type="Pfam" id="PF12819">
    <property type="entry name" value="Malectin_like"/>
    <property type="match status" value="1"/>
</dbReference>
<evidence type="ECO:0000256" key="4">
    <source>
        <dbReference type="ARBA" id="ARBA00022614"/>
    </source>
</evidence>
<evidence type="ECO:0000256" key="18">
    <source>
        <dbReference type="SAM" id="Phobius"/>
    </source>
</evidence>
<dbReference type="FunFam" id="3.80.10.10:FF:000129">
    <property type="entry name" value="Leucine-rich repeat receptor-like kinase"/>
    <property type="match status" value="1"/>
</dbReference>
<dbReference type="Pfam" id="PF07714">
    <property type="entry name" value="PK_Tyr_Ser-Thr"/>
    <property type="match status" value="1"/>
</dbReference>
<dbReference type="PROSITE" id="PS00107">
    <property type="entry name" value="PROTEIN_KINASE_ATP"/>
    <property type="match status" value="1"/>
</dbReference>
<evidence type="ECO:0000313" key="21">
    <source>
        <dbReference type="EMBL" id="GLJ59513.1"/>
    </source>
</evidence>
<dbReference type="PANTHER" id="PTHR45631">
    <property type="entry name" value="OS07G0107800 PROTEIN-RELATED"/>
    <property type="match status" value="1"/>
</dbReference>
<evidence type="ECO:0000256" key="2">
    <source>
        <dbReference type="ARBA" id="ARBA00012513"/>
    </source>
</evidence>
<feature type="transmembrane region" description="Helical" evidence="18">
    <location>
        <begin position="510"/>
        <end position="532"/>
    </location>
</feature>
<dbReference type="SUPFAM" id="SSF52058">
    <property type="entry name" value="L domain-like"/>
    <property type="match status" value="1"/>
</dbReference>
<dbReference type="InterPro" id="IPR008271">
    <property type="entry name" value="Ser/Thr_kinase_AS"/>
</dbReference>
<dbReference type="Gene3D" id="3.30.200.20">
    <property type="entry name" value="Phosphorylase Kinase, domain 1"/>
    <property type="match status" value="1"/>
</dbReference>
<feature type="binding site" evidence="17">
    <location>
        <position position="598"/>
    </location>
    <ligand>
        <name>ATP</name>
        <dbReference type="ChEBI" id="CHEBI:30616"/>
    </ligand>
</feature>
<dbReference type="FunFam" id="3.30.200.20:FF:000039">
    <property type="entry name" value="receptor-like protein kinase FERONIA"/>
    <property type="match status" value="1"/>
</dbReference>
<keyword evidence="10" id="KW-0418">Kinase</keyword>
<dbReference type="InterPro" id="IPR011009">
    <property type="entry name" value="Kinase-like_dom_sf"/>
</dbReference>
<dbReference type="SMART" id="SM00220">
    <property type="entry name" value="S_TKc"/>
    <property type="match status" value="1"/>
</dbReference>
<feature type="domain" description="Protein kinase" evidence="20">
    <location>
        <begin position="571"/>
        <end position="865"/>
    </location>
</feature>
<dbReference type="FunFam" id="1.10.510.10:FF:000146">
    <property type="entry name" value="LRR receptor-like serine/threonine-protein kinase IOS1"/>
    <property type="match status" value="1"/>
</dbReference>
<evidence type="ECO:0000256" key="3">
    <source>
        <dbReference type="ARBA" id="ARBA00022527"/>
    </source>
</evidence>
<evidence type="ECO:0000256" key="13">
    <source>
        <dbReference type="ARBA" id="ARBA00023136"/>
    </source>
</evidence>
<evidence type="ECO:0000256" key="7">
    <source>
        <dbReference type="ARBA" id="ARBA00022729"/>
    </source>
</evidence>
<dbReference type="GO" id="GO:0004674">
    <property type="term" value="F:protein serine/threonine kinase activity"/>
    <property type="evidence" value="ECO:0007669"/>
    <property type="project" value="UniProtKB-KW"/>
</dbReference>
<keyword evidence="6 18" id="KW-0812">Transmembrane</keyword>
<dbReference type="Proteomes" id="UP001234787">
    <property type="component" value="Unassembled WGS sequence"/>
</dbReference>
<keyword evidence="22" id="KW-1185">Reference proteome</keyword>
<comment type="subcellular location">
    <subcellularLocation>
        <location evidence="1">Membrane</location>
        <topology evidence="1">Single-pass membrane protein</topology>
    </subcellularLocation>
</comment>
<dbReference type="InterPro" id="IPR000719">
    <property type="entry name" value="Prot_kinase_dom"/>
</dbReference>
<dbReference type="PROSITE" id="PS50011">
    <property type="entry name" value="PROTEIN_KINASE_DOM"/>
    <property type="match status" value="1"/>
</dbReference>
<dbReference type="GO" id="GO:0005524">
    <property type="term" value="F:ATP binding"/>
    <property type="evidence" value="ECO:0007669"/>
    <property type="project" value="UniProtKB-UniRule"/>
</dbReference>
<keyword evidence="12 18" id="KW-1133">Transmembrane helix</keyword>
<keyword evidence="11 17" id="KW-0067">ATP-binding</keyword>
<evidence type="ECO:0000256" key="15">
    <source>
        <dbReference type="ARBA" id="ARBA00047899"/>
    </source>
</evidence>
<proteinExistence type="predicted"/>
<evidence type="ECO:0000256" key="1">
    <source>
        <dbReference type="ARBA" id="ARBA00004167"/>
    </source>
</evidence>
<comment type="catalytic activity">
    <reaction evidence="15">
        <text>L-threonyl-[protein] + ATP = O-phospho-L-threonyl-[protein] + ADP + H(+)</text>
        <dbReference type="Rhea" id="RHEA:46608"/>
        <dbReference type="Rhea" id="RHEA-COMP:11060"/>
        <dbReference type="Rhea" id="RHEA-COMP:11605"/>
        <dbReference type="ChEBI" id="CHEBI:15378"/>
        <dbReference type="ChEBI" id="CHEBI:30013"/>
        <dbReference type="ChEBI" id="CHEBI:30616"/>
        <dbReference type="ChEBI" id="CHEBI:61977"/>
        <dbReference type="ChEBI" id="CHEBI:456216"/>
        <dbReference type="EC" id="2.7.11.1"/>
    </reaction>
</comment>
<dbReference type="EMBL" id="BSEH01000995">
    <property type="protein sequence ID" value="GLJ59513.1"/>
    <property type="molecule type" value="Genomic_DNA"/>
</dbReference>
<evidence type="ECO:0000256" key="5">
    <source>
        <dbReference type="ARBA" id="ARBA00022679"/>
    </source>
</evidence>
<keyword evidence="4" id="KW-0433">Leucine-rich repeat</keyword>
<keyword evidence="13 18" id="KW-0472">Membrane</keyword>
<protein>
    <recommendedName>
        <fullName evidence="2">non-specific serine/threonine protein kinase</fullName>
        <ecNumber evidence="2">2.7.11.1</ecNumber>
    </recommendedName>
</protein>
<dbReference type="InterPro" id="IPR024788">
    <property type="entry name" value="Malectin-like_Carb-bd_dom"/>
</dbReference>